<protein>
    <submittedName>
        <fullName evidence="1">Uncharacterized protein</fullName>
    </submittedName>
</protein>
<organism evidence="1 2">
    <name type="scientific">Caproicibacter fermentans</name>
    <dbReference type="NCBI Taxonomy" id="2576756"/>
    <lineage>
        <taxon>Bacteria</taxon>
        <taxon>Bacillati</taxon>
        <taxon>Bacillota</taxon>
        <taxon>Clostridia</taxon>
        <taxon>Eubacteriales</taxon>
        <taxon>Acutalibacteraceae</taxon>
        <taxon>Caproicibacter</taxon>
    </lineage>
</organism>
<accession>A0A6N8I1K1</accession>
<reference evidence="1 2" key="1">
    <citation type="submission" date="2019-09" db="EMBL/GenBank/DDBJ databases">
        <title>Genome sequence of Clostridium sp. EA1.</title>
        <authorList>
            <person name="Poehlein A."/>
            <person name="Bengelsdorf F.R."/>
            <person name="Daniel R."/>
        </authorList>
    </citation>
    <scope>NUCLEOTIDE SEQUENCE [LARGE SCALE GENOMIC DNA]</scope>
    <source>
        <strain evidence="1 2">EA1</strain>
    </source>
</reference>
<proteinExistence type="predicted"/>
<dbReference type="EMBL" id="VWXL01000068">
    <property type="protein sequence ID" value="MVB11630.1"/>
    <property type="molecule type" value="Genomic_DNA"/>
</dbReference>
<comment type="caution">
    <text evidence="1">The sequence shown here is derived from an EMBL/GenBank/DDBJ whole genome shotgun (WGS) entry which is preliminary data.</text>
</comment>
<dbReference type="AlphaFoldDB" id="A0A6N8I1K1"/>
<name>A0A6N8I1K1_9FIRM</name>
<gene>
    <name evidence="1" type="ORF">CAFE_23520</name>
</gene>
<sequence length="66" mass="7402">MKKISIDPELNAAEQGFVHVFGSLSDRQKIKVLEDSIREEKDDSVRQVMQLLLSELKETGGGNSKE</sequence>
<keyword evidence="2" id="KW-1185">Reference proteome</keyword>
<evidence type="ECO:0000313" key="2">
    <source>
        <dbReference type="Proteomes" id="UP000469440"/>
    </source>
</evidence>
<dbReference type="RefSeq" id="WP_156990776.1">
    <property type="nucleotide sequence ID" value="NZ_VWXL01000068.1"/>
</dbReference>
<dbReference type="Proteomes" id="UP000469440">
    <property type="component" value="Unassembled WGS sequence"/>
</dbReference>
<evidence type="ECO:0000313" key="1">
    <source>
        <dbReference type="EMBL" id="MVB11630.1"/>
    </source>
</evidence>